<dbReference type="EMBL" id="MH790556">
    <property type="protein sequence ID" value="QBH76183.1"/>
    <property type="molecule type" value="Genomic_DNA"/>
</dbReference>
<organism evidence="1">
    <name type="scientific">Human herpesvirus 2</name>
    <name type="common">HHV-2</name>
    <name type="synonym">Human herpes simplex virus 2</name>
    <dbReference type="NCBI Taxonomy" id="10310"/>
    <lineage>
        <taxon>Viruses</taxon>
        <taxon>Duplodnaviria</taxon>
        <taxon>Heunggongvirae</taxon>
        <taxon>Peploviricota</taxon>
        <taxon>Herviviricetes</taxon>
        <taxon>Herpesvirales</taxon>
        <taxon>Orthoherpesviridae</taxon>
        <taxon>Alphaherpesvirinae</taxon>
        <taxon>Simplexvirus</taxon>
        <taxon>Simplexvirus humanalpha2</taxon>
    </lineage>
</organism>
<name>A0A481T5I8_HHV2</name>
<dbReference type="EMBL" id="MH790583">
    <property type="protein sequence ID" value="QBH78432.1"/>
    <property type="molecule type" value="Genomic_DNA"/>
</dbReference>
<sequence length="49" mass="5019">MTVAPLAGTVTARWMRMSKPASSSRFGRKAGASCTQSPCSVVTCVSSPA</sequence>
<accession>A0A481T5I8</accession>
<reference evidence="1" key="1">
    <citation type="submission" date="2018-08" db="EMBL/GenBank/DDBJ databases">
        <title>HSV2 whole genome sequences from clinical isolates.</title>
        <authorList>
            <person name="Roychoudhury P."/>
            <person name="Greninger A.L."/>
            <person name="Jerome K.R."/>
            <person name="Johnston C."/>
            <person name="Wald A."/>
            <person name="Xie H."/>
        </authorList>
    </citation>
    <scope>NUCLEOTIDE SEQUENCE</scope>
    <source>
        <strain evidence="2">2003-24998</strain>
        <strain evidence="1">2012-15948</strain>
    </source>
</reference>
<proteinExistence type="predicted"/>
<protein>
    <submittedName>
        <fullName evidence="1">Uncharacterized protein</fullName>
    </submittedName>
</protein>
<organismHost>
    <name type="scientific">Homo sapiens</name>
    <name type="common">Human</name>
    <dbReference type="NCBI Taxonomy" id="9606"/>
</organismHost>
<evidence type="ECO:0000313" key="2">
    <source>
        <dbReference type="EMBL" id="QBH78432.1"/>
    </source>
</evidence>
<evidence type="ECO:0000313" key="1">
    <source>
        <dbReference type="EMBL" id="QBH76183.1"/>
    </source>
</evidence>